<dbReference type="EMBL" id="JAPNNL010000009">
    <property type="protein sequence ID" value="MDA0632552.1"/>
    <property type="molecule type" value="Genomic_DNA"/>
</dbReference>
<dbReference type="Pfam" id="PF09471">
    <property type="entry name" value="Peptidase_M64"/>
    <property type="match status" value="1"/>
</dbReference>
<sequence>MANSGTYGGAGGAYATASGSNAISALISPHELGHSRGGLQDEYDHYQRGVPGGARELTASLGGDTRAWTIDATPPTTGYELSEPLARELGRELGDGPRGERYEAVQHLGE</sequence>
<protein>
    <submittedName>
        <fullName evidence="2">M64 family metallo-endopeptidase</fullName>
    </submittedName>
</protein>
<accession>A0ABT4S5U6</accession>
<evidence type="ECO:0000313" key="3">
    <source>
        <dbReference type="Proteomes" id="UP001144036"/>
    </source>
</evidence>
<reference evidence="2" key="1">
    <citation type="submission" date="2022-11" db="EMBL/GenBank/DDBJ databases">
        <title>Nonomuraea corallina sp. nov., a new species of the genus Nonomuraea isolated from sea side sediment in Thai sea.</title>
        <authorList>
            <person name="Ngamcharungchit C."/>
            <person name="Matsumoto A."/>
            <person name="Suriyachadkun C."/>
            <person name="Panbangred W."/>
            <person name="Inahashi Y."/>
            <person name="Intra B."/>
        </authorList>
    </citation>
    <scope>NUCLEOTIDE SEQUENCE</scope>
    <source>
        <strain evidence="2">MCN248</strain>
    </source>
</reference>
<dbReference type="InterPro" id="IPR024079">
    <property type="entry name" value="MetalloPept_cat_dom_sf"/>
</dbReference>
<feature type="region of interest" description="Disordered" evidence="1">
    <location>
        <begin position="31"/>
        <end position="110"/>
    </location>
</feature>
<keyword evidence="3" id="KW-1185">Reference proteome</keyword>
<dbReference type="Proteomes" id="UP001144036">
    <property type="component" value="Unassembled WGS sequence"/>
</dbReference>
<comment type="caution">
    <text evidence="2">The sequence shown here is derived from an EMBL/GenBank/DDBJ whole genome shotgun (WGS) entry which is preliminary data.</text>
</comment>
<feature type="compositionally biased region" description="Basic and acidic residues" evidence="1">
    <location>
        <begin position="85"/>
        <end position="110"/>
    </location>
</feature>
<organism evidence="2 3">
    <name type="scientific">Nonomuraea corallina</name>
    <dbReference type="NCBI Taxonomy" id="2989783"/>
    <lineage>
        <taxon>Bacteria</taxon>
        <taxon>Bacillati</taxon>
        <taxon>Actinomycetota</taxon>
        <taxon>Actinomycetes</taxon>
        <taxon>Streptosporangiales</taxon>
        <taxon>Streptosporangiaceae</taxon>
        <taxon>Nonomuraea</taxon>
    </lineage>
</organism>
<proteinExistence type="predicted"/>
<gene>
    <name evidence="2" type="ORF">OUY22_03920</name>
</gene>
<name>A0ABT4S5U6_9ACTN</name>
<evidence type="ECO:0000313" key="2">
    <source>
        <dbReference type="EMBL" id="MDA0632552.1"/>
    </source>
</evidence>
<dbReference type="InterPro" id="IPR019026">
    <property type="entry name" value="Peptidase_M64_IgA"/>
</dbReference>
<dbReference type="Gene3D" id="3.40.390.10">
    <property type="entry name" value="Collagenase (Catalytic Domain)"/>
    <property type="match status" value="1"/>
</dbReference>
<evidence type="ECO:0000256" key="1">
    <source>
        <dbReference type="SAM" id="MobiDB-lite"/>
    </source>
</evidence>